<dbReference type="Pfam" id="PF14280">
    <property type="entry name" value="DUF4365"/>
    <property type="match status" value="1"/>
</dbReference>
<gene>
    <name evidence="2" type="ORF">GCM10007932_35000</name>
</gene>
<dbReference type="EMBL" id="BSNX01000054">
    <property type="protein sequence ID" value="GLQ74139.1"/>
    <property type="molecule type" value="Genomic_DNA"/>
</dbReference>
<evidence type="ECO:0000259" key="1">
    <source>
        <dbReference type="Pfam" id="PF14280"/>
    </source>
</evidence>
<keyword evidence="3" id="KW-1185">Reference proteome</keyword>
<name>A0AAV5NUA1_9VIBR</name>
<evidence type="ECO:0000313" key="2">
    <source>
        <dbReference type="EMBL" id="GLQ74139.1"/>
    </source>
</evidence>
<sequence length="235" mass="27581">MVVSRASDLSIIHPEQDKLYWQSISEETVINTGKNWKVKVPKSNELTEKSFYHLSRLTQPEPYVKRMNKLKLDVPWMQKLSDGEDVFLHFADWVNKSLPRYKMTISSASGSVTFPMTYMPGMTLEKALEYFIPWADFEMDIDAHKMESESQWSAECYMGKDSETGEYYFGESFEEWYVEPDTDEIIPTHFDGECEYYSLKLSLNELGESFLALHEFLTTTSEIEKRVFTENDLQW</sequence>
<dbReference type="Proteomes" id="UP001156690">
    <property type="component" value="Unassembled WGS sequence"/>
</dbReference>
<accession>A0AAV5NUA1</accession>
<comment type="caution">
    <text evidence="2">The sequence shown here is derived from an EMBL/GenBank/DDBJ whole genome shotgun (WGS) entry which is preliminary data.</text>
</comment>
<proteinExistence type="predicted"/>
<dbReference type="InterPro" id="IPR025375">
    <property type="entry name" value="DUF4365"/>
</dbReference>
<dbReference type="AlphaFoldDB" id="A0AAV5NUA1"/>
<protein>
    <recommendedName>
        <fullName evidence="1">DUF4365 domain-containing protein</fullName>
    </recommendedName>
</protein>
<organism evidence="2 3">
    <name type="scientific">Vibrio penaeicida</name>
    <dbReference type="NCBI Taxonomy" id="104609"/>
    <lineage>
        <taxon>Bacteria</taxon>
        <taxon>Pseudomonadati</taxon>
        <taxon>Pseudomonadota</taxon>
        <taxon>Gammaproteobacteria</taxon>
        <taxon>Vibrionales</taxon>
        <taxon>Vibrionaceae</taxon>
        <taxon>Vibrio</taxon>
    </lineage>
</organism>
<evidence type="ECO:0000313" key="3">
    <source>
        <dbReference type="Proteomes" id="UP001156690"/>
    </source>
</evidence>
<reference evidence="3" key="1">
    <citation type="journal article" date="2019" name="Int. J. Syst. Evol. Microbiol.">
        <title>The Global Catalogue of Microorganisms (GCM) 10K type strain sequencing project: providing services to taxonomists for standard genome sequencing and annotation.</title>
        <authorList>
            <consortium name="The Broad Institute Genomics Platform"/>
            <consortium name="The Broad Institute Genome Sequencing Center for Infectious Disease"/>
            <person name="Wu L."/>
            <person name="Ma J."/>
        </authorList>
    </citation>
    <scope>NUCLEOTIDE SEQUENCE [LARGE SCALE GENOMIC DNA]</scope>
    <source>
        <strain evidence="3">NBRC 15640</strain>
    </source>
</reference>
<feature type="domain" description="DUF4365" evidence="1">
    <location>
        <begin position="11"/>
        <end position="57"/>
    </location>
</feature>